<dbReference type="KEGG" id="poz:I0K15_07820"/>
<comment type="similarity">
    <text evidence="13">Belongs to the NiCoT transporter (TC 2.A.52) family.</text>
</comment>
<keyword evidence="7 13" id="KW-0812">Transmembrane</keyword>
<feature type="transmembrane region" description="Helical" evidence="13">
    <location>
        <begin position="222"/>
        <end position="247"/>
    </location>
</feature>
<dbReference type="Proteomes" id="UP000594800">
    <property type="component" value="Chromosome"/>
</dbReference>
<dbReference type="NCBIfam" id="NF007454">
    <property type="entry name" value="PRK10019.1"/>
    <property type="match status" value="1"/>
</dbReference>
<feature type="compositionally biased region" description="Basic residues" evidence="14">
    <location>
        <begin position="126"/>
        <end position="148"/>
    </location>
</feature>
<feature type="transmembrane region" description="Helical" evidence="13">
    <location>
        <begin position="259"/>
        <end position="284"/>
    </location>
</feature>
<accession>A0A7S9QEM4</accession>
<keyword evidence="6" id="KW-0533">Nickel</keyword>
<sequence>MIEAGSANPILLFAFALILGALHGLEPGHSKTMMAAYIIAVHGTVKQAILLGISAAFSHSIIVWVLALIALTVGNEMIGEELEPWFMIVSGLLVLGIAGWMLWQVMRPKSGHHHHEHEHEHDREGHHHHQAHDHHHAHDRGTHPHGHHEHTAAQSVAAELDDPKMDAHARAHASEIRARLADGRTGTWQTILFGLSGGLIPCPAAITVFILCLHLGQLALGITLVSAFSIGLAITLVAIGIVAAVGLRVVSARTSRFEGLFQAAPWISAALIAAIGMLIIWSGLSHLHVLPHSH</sequence>
<dbReference type="EMBL" id="CP064942">
    <property type="protein sequence ID" value="QPH56153.1"/>
    <property type="molecule type" value="Genomic_DNA"/>
</dbReference>
<organism evidence="15 16">
    <name type="scientific">Pontivivens ytuae</name>
    <dbReference type="NCBI Taxonomy" id="2789856"/>
    <lineage>
        <taxon>Bacteria</taxon>
        <taxon>Pseudomonadati</taxon>
        <taxon>Pseudomonadota</taxon>
        <taxon>Alphaproteobacteria</taxon>
        <taxon>Rhodobacterales</taxon>
        <taxon>Paracoccaceae</taxon>
        <taxon>Pontivivens</taxon>
    </lineage>
</organism>
<dbReference type="PANTHER" id="PTHR40659">
    <property type="entry name" value="NICKEL/COBALT EFFLUX SYSTEM RCNA"/>
    <property type="match status" value="1"/>
</dbReference>
<evidence type="ECO:0000256" key="1">
    <source>
        <dbReference type="ARBA" id="ARBA00002510"/>
    </source>
</evidence>
<evidence type="ECO:0000256" key="3">
    <source>
        <dbReference type="ARBA" id="ARBA00022426"/>
    </source>
</evidence>
<evidence type="ECO:0000256" key="4">
    <source>
        <dbReference type="ARBA" id="ARBA00022448"/>
    </source>
</evidence>
<protein>
    <recommendedName>
        <fullName evidence="13">Nickel/cobalt efflux system</fullName>
    </recommendedName>
</protein>
<dbReference type="InterPro" id="IPR051224">
    <property type="entry name" value="NiCoT_RcnA"/>
</dbReference>
<evidence type="ECO:0000256" key="14">
    <source>
        <dbReference type="SAM" id="MobiDB-lite"/>
    </source>
</evidence>
<dbReference type="InterPro" id="IPR011541">
    <property type="entry name" value="Ni/Co_transpt_high_affinity"/>
</dbReference>
<feature type="transmembrane region" description="Helical" evidence="13">
    <location>
        <begin position="191"/>
        <end position="216"/>
    </location>
</feature>
<dbReference type="GO" id="GO:0010045">
    <property type="term" value="P:response to nickel cation"/>
    <property type="evidence" value="ECO:0007669"/>
    <property type="project" value="TreeGrafter"/>
</dbReference>
<evidence type="ECO:0000256" key="7">
    <source>
        <dbReference type="ARBA" id="ARBA00022692"/>
    </source>
</evidence>
<dbReference type="GO" id="GO:0015099">
    <property type="term" value="F:nickel cation transmembrane transporter activity"/>
    <property type="evidence" value="ECO:0007669"/>
    <property type="project" value="UniProtKB-UniRule"/>
</dbReference>
<evidence type="ECO:0000256" key="9">
    <source>
        <dbReference type="ARBA" id="ARBA00023065"/>
    </source>
</evidence>
<evidence type="ECO:0000256" key="11">
    <source>
        <dbReference type="ARBA" id="ARBA00023136"/>
    </source>
</evidence>
<evidence type="ECO:0000256" key="12">
    <source>
        <dbReference type="ARBA" id="ARBA00023285"/>
    </source>
</evidence>
<dbReference type="AlphaFoldDB" id="A0A7S9QEM4"/>
<comment type="subcellular location">
    <subcellularLocation>
        <location evidence="2 13">Cell membrane</location>
        <topology evidence="2 13">Multi-pass membrane protein</topology>
    </subcellularLocation>
</comment>
<name>A0A7S9QEM4_9RHOB</name>
<evidence type="ECO:0000256" key="5">
    <source>
        <dbReference type="ARBA" id="ARBA00022475"/>
    </source>
</evidence>
<keyword evidence="3" id="KW-0171">Cobalt transport</keyword>
<keyword evidence="5" id="KW-1003">Cell membrane</keyword>
<keyword evidence="12" id="KW-0170">Cobalt</keyword>
<evidence type="ECO:0000256" key="6">
    <source>
        <dbReference type="ARBA" id="ARBA00022596"/>
    </source>
</evidence>
<keyword evidence="10" id="KW-0921">Nickel transport</keyword>
<comment type="function">
    <text evidence="1">Efflux system for nickel and cobalt.</text>
</comment>
<reference evidence="15 16" key="1">
    <citation type="submission" date="2020-11" db="EMBL/GenBank/DDBJ databases">
        <title>Description of Pontivivens ytuae sp. nov. isolated from deep sea sediment of Mariana Trench.</title>
        <authorList>
            <person name="Wang Z."/>
            <person name="Sun Q.-L."/>
            <person name="Xu X.-D."/>
            <person name="Tang Y.-Z."/>
            <person name="Zhang J."/>
        </authorList>
    </citation>
    <scope>NUCLEOTIDE SEQUENCE [LARGE SCALE GENOMIC DNA]</scope>
    <source>
        <strain evidence="15 16">MT2928</strain>
    </source>
</reference>
<dbReference type="GO" id="GO:0032025">
    <property type="term" value="P:response to cobalt ion"/>
    <property type="evidence" value="ECO:0007669"/>
    <property type="project" value="TreeGrafter"/>
</dbReference>
<feature type="transmembrane region" description="Helical" evidence="13">
    <location>
        <begin position="6"/>
        <end position="25"/>
    </location>
</feature>
<feature type="region of interest" description="Disordered" evidence="14">
    <location>
        <begin position="111"/>
        <end position="153"/>
    </location>
</feature>
<proteinExistence type="inferred from homology"/>
<dbReference type="Pfam" id="PF03824">
    <property type="entry name" value="NicO"/>
    <property type="match status" value="1"/>
</dbReference>
<evidence type="ECO:0000256" key="10">
    <source>
        <dbReference type="ARBA" id="ARBA00023112"/>
    </source>
</evidence>
<feature type="transmembrane region" description="Helical" evidence="13">
    <location>
        <begin position="85"/>
        <end position="103"/>
    </location>
</feature>
<keyword evidence="16" id="KW-1185">Reference proteome</keyword>
<dbReference type="PANTHER" id="PTHR40659:SF1">
    <property type="entry name" value="NICKEL_COBALT EFFLUX SYSTEM RCNA"/>
    <property type="match status" value="1"/>
</dbReference>
<keyword evidence="9" id="KW-0406">Ion transport</keyword>
<feature type="transmembrane region" description="Helical" evidence="13">
    <location>
        <begin position="48"/>
        <end position="73"/>
    </location>
</feature>
<evidence type="ECO:0000313" key="16">
    <source>
        <dbReference type="Proteomes" id="UP000594800"/>
    </source>
</evidence>
<keyword evidence="11 13" id="KW-0472">Membrane</keyword>
<dbReference type="GO" id="GO:0046583">
    <property type="term" value="F:monoatomic cation efflux transmembrane transporter activity"/>
    <property type="evidence" value="ECO:0007669"/>
    <property type="project" value="TreeGrafter"/>
</dbReference>
<evidence type="ECO:0000313" key="15">
    <source>
        <dbReference type="EMBL" id="QPH56153.1"/>
    </source>
</evidence>
<keyword evidence="8 13" id="KW-1133">Transmembrane helix</keyword>
<evidence type="ECO:0000256" key="13">
    <source>
        <dbReference type="RuleBase" id="RU362101"/>
    </source>
</evidence>
<evidence type="ECO:0000256" key="2">
    <source>
        <dbReference type="ARBA" id="ARBA00004651"/>
    </source>
</evidence>
<keyword evidence="4 13" id="KW-0813">Transport</keyword>
<dbReference type="GO" id="GO:0006824">
    <property type="term" value="P:cobalt ion transport"/>
    <property type="evidence" value="ECO:0007669"/>
    <property type="project" value="UniProtKB-KW"/>
</dbReference>
<evidence type="ECO:0000256" key="8">
    <source>
        <dbReference type="ARBA" id="ARBA00022989"/>
    </source>
</evidence>
<gene>
    <name evidence="15" type="primary">rcnA</name>
    <name evidence="15" type="ORF">I0K15_07820</name>
</gene>
<dbReference type="GO" id="GO:0005886">
    <property type="term" value="C:plasma membrane"/>
    <property type="evidence" value="ECO:0007669"/>
    <property type="project" value="UniProtKB-SubCell"/>
</dbReference>